<gene>
    <name evidence="10" type="ORF">POM88_024285</name>
</gene>
<dbReference type="PROSITE" id="PS50216">
    <property type="entry name" value="DHHC"/>
    <property type="match status" value="1"/>
</dbReference>
<evidence type="ECO:0000256" key="8">
    <source>
        <dbReference type="RuleBase" id="RU079119"/>
    </source>
</evidence>
<evidence type="ECO:0000256" key="7">
    <source>
        <dbReference type="ARBA" id="ARBA00023315"/>
    </source>
</evidence>
<keyword evidence="6 8" id="KW-0472">Membrane</keyword>
<comment type="catalytic activity">
    <reaction evidence="8">
        <text>L-cysteinyl-[protein] + hexadecanoyl-CoA = S-hexadecanoyl-L-cysteinyl-[protein] + CoA</text>
        <dbReference type="Rhea" id="RHEA:36683"/>
        <dbReference type="Rhea" id="RHEA-COMP:10131"/>
        <dbReference type="Rhea" id="RHEA-COMP:11032"/>
        <dbReference type="ChEBI" id="CHEBI:29950"/>
        <dbReference type="ChEBI" id="CHEBI:57287"/>
        <dbReference type="ChEBI" id="CHEBI:57379"/>
        <dbReference type="ChEBI" id="CHEBI:74151"/>
        <dbReference type="EC" id="2.3.1.225"/>
    </reaction>
</comment>
<dbReference type="EMBL" id="JAUIZM010000006">
    <property type="protein sequence ID" value="KAK1377541.1"/>
    <property type="molecule type" value="Genomic_DNA"/>
</dbReference>
<keyword evidence="3 8" id="KW-0808">Transferase</keyword>
<sequence length="277" mass="31124">MANFSFPITIVSIGIAFIYFSTVFIFINRWFGLGSSPGLMNVGIFSGLAVMCVYNYVLAVFTDPGRVPPDFQPDIEDSSSSVHEVKRKGGDLRYCQKCSQYKPPRTHHCRICRRCVLKMDHHCTWIDNCVGHANYKIFFVFVTYAVIACIYSLILLLGSLTIVPQTDEQKVEGFLQAVYVICFILLVGISIALSYLWSWHVQLILHNQTTIEQLEGVRALWLADKGGDVYIHPYNIGSYENLISVLGPNVICWLCPTTGHVGSGLRFRTSYDKATSA</sequence>
<keyword evidence="4 8" id="KW-0812">Transmembrane</keyword>
<dbReference type="AlphaFoldDB" id="A0AAD8I236"/>
<evidence type="ECO:0000259" key="9">
    <source>
        <dbReference type="Pfam" id="PF01529"/>
    </source>
</evidence>
<dbReference type="GO" id="GO:0012505">
    <property type="term" value="C:endomembrane system"/>
    <property type="evidence" value="ECO:0007669"/>
    <property type="project" value="UniProtKB-SubCell"/>
</dbReference>
<comment type="caution">
    <text evidence="10">The sequence shown here is derived from an EMBL/GenBank/DDBJ whole genome shotgun (WGS) entry which is preliminary data.</text>
</comment>
<feature type="transmembrane region" description="Helical" evidence="8">
    <location>
        <begin position="174"/>
        <end position="197"/>
    </location>
</feature>
<dbReference type="EC" id="2.3.1.225" evidence="8"/>
<dbReference type="GO" id="GO:0019706">
    <property type="term" value="F:protein-cysteine S-palmitoyltransferase activity"/>
    <property type="evidence" value="ECO:0007669"/>
    <property type="project" value="UniProtKB-EC"/>
</dbReference>
<feature type="transmembrane region" description="Helical" evidence="8">
    <location>
        <begin position="39"/>
        <end position="61"/>
    </location>
</feature>
<comment type="subcellular location">
    <subcellularLocation>
        <location evidence="1">Endomembrane system</location>
        <topology evidence="1">Multi-pass membrane protein</topology>
    </subcellularLocation>
</comment>
<dbReference type="InterPro" id="IPR001594">
    <property type="entry name" value="Palmitoyltrfase_DHHC"/>
</dbReference>
<protein>
    <recommendedName>
        <fullName evidence="8">S-acyltransferase</fullName>
        <ecNumber evidence="8">2.3.1.225</ecNumber>
    </recommendedName>
    <alternativeName>
        <fullName evidence="8">Palmitoyltransferase</fullName>
    </alternativeName>
</protein>
<comment type="domain">
    <text evidence="8">The DHHC domain is required for palmitoyltransferase activity.</text>
</comment>
<evidence type="ECO:0000313" key="10">
    <source>
        <dbReference type="EMBL" id="KAK1377541.1"/>
    </source>
</evidence>
<feature type="transmembrane region" description="Helical" evidence="8">
    <location>
        <begin position="137"/>
        <end position="162"/>
    </location>
</feature>
<reference evidence="10" key="1">
    <citation type="submission" date="2023-02" db="EMBL/GenBank/DDBJ databases">
        <title>Genome of toxic invasive species Heracleum sosnowskyi carries increased number of genes despite the absence of recent whole-genome duplications.</title>
        <authorList>
            <person name="Schelkunov M."/>
            <person name="Shtratnikova V."/>
            <person name="Makarenko M."/>
            <person name="Klepikova A."/>
            <person name="Omelchenko D."/>
            <person name="Novikova G."/>
            <person name="Obukhova E."/>
            <person name="Bogdanov V."/>
            <person name="Penin A."/>
            <person name="Logacheva M."/>
        </authorList>
    </citation>
    <scope>NUCLEOTIDE SEQUENCE</scope>
    <source>
        <strain evidence="10">Hsosn_3</strain>
        <tissue evidence="10">Leaf</tissue>
    </source>
</reference>
<comment type="similarity">
    <text evidence="2 8">Belongs to the DHHC palmitoyltransferase family.</text>
</comment>
<keyword evidence="5 8" id="KW-1133">Transmembrane helix</keyword>
<accession>A0AAD8I236</accession>
<evidence type="ECO:0000256" key="5">
    <source>
        <dbReference type="ARBA" id="ARBA00022989"/>
    </source>
</evidence>
<organism evidence="10 11">
    <name type="scientific">Heracleum sosnowskyi</name>
    <dbReference type="NCBI Taxonomy" id="360622"/>
    <lineage>
        <taxon>Eukaryota</taxon>
        <taxon>Viridiplantae</taxon>
        <taxon>Streptophyta</taxon>
        <taxon>Embryophyta</taxon>
        <taxon>Tracheophyta</taxon>
        <taxon>Spermatophyta</taxon>
        <taxon>Magnoliopsida</taxon>
        <taxon>eudicotyledons</taxon>
        <taxon>Gunneridae</taxon>
        <taxon>Pentapetalae</taxon>
        <taxon>asterids</taxon>
        <taxon>campanulids</taxon>
        <taxon>Apiales</taxon>
        <taxon>Apiaceae</taxon>
        <taxon>Apioideae</taxon>
        <taxon>apioid superclade</taxon>
        <taxon>Tordylieae</taxon>
        <taxon>Tordyliinae</taxon>
        <taxon>Heracleum</taxon>
    </lineage>
</organism>
<evidence type="ECO:0000256" key="2">
    <source>
        <dbReference type="ARBA" id="ARBA00008574"/>
    </source>
</evidence>
<keyword evidence="7 8" id="KW-0012">Acyltransferase</keyword>
<keyword evidence="11" id="KW-1185">Reference proteome</keyword>
<evidence type="ECO:0000256" key="4">
    <source>
        <dbReference type="ARBA" id="ARBA00022692"/>
    </source>
</evidence>
<proteinExistence type="inferred from homology"/>
<dbReference type="Pfam" id="PF01529">
    <property type="entry name" value="DHHC"/>
    <property type="match status" value="1"/>
</dbReference>
<feature type="transmembrane region" description="Helical" evidence="8">
    <location>
        <begin position="6"/>
        <end position="27"/>
    </location>
</feature>
<evidence type="ECO:0000256" key="3">
    <source>
        <dbReference type="ARBA" id="ARBA00022679"/>
    </source>
</evidence>
<evidence type="ECO:0000256" key="1">
    <source>
        <dbReference type="ARBA" id="ARBA00004127"/>
    </source>
</evidence>
<name>A0AAD8I236_9APIA</name>
<feature type="domain" description="Palmitoyltransferase DHHC" evidence="9">
    <location>
        <begin position="91"/>
        <end position="215"/>
    </location>
</feature>
<dbReference type="PANTHER" id="PTHR12246">
    <property type="entry name" value="PALMITOYLTRANSFERASE ZDHHC16"/>
    <property type="match status" value="1"/>
</dbReference>
<dbReference type="InterPro" id="IPR039859">
    <property type="entry name" value="PFA4/ZDH16/20/ERF2-like"/>
</dbReference>
<reference evidence="10" key="2">
    <citation type="submission" date="2023-05" db="EMBL/GenBank/DDBJ databases">
        <authorList>
            <person name="Schelkunov M.I."/>
        </authorList>
    </citation>
    <scope>NUCLEOTIDE SEQUENCE</scope>
    <source>
        <strain evidence="10">Hsosn_3</strain>
        <tissue evidence="10">Leaf</tissue>
    </source>
</reference>
<evidence type="ECO:0000256" key="6">
    <source>
        <dbReference type="ARBA" id="ARBA00023136"/>
    </source>
</evidence>
<evidence type="ECO:0000313" key="11">
    <source>
        <dbReference type="Proteomes" id="UP001237642"/>
    </source>
</evidence>
<dbReference type="Proteomes" id="UP001237642">
    <property type="component" value="Unassembled WGS sequence"/>
</dbReference>